<dbReference type="Proteomes" id="UP001642540">
    <property type="component" value="Unassembled WGS sequence"/>
</dbReference>
<organism evidence="2 3">
    <name type="scientific">Orchesella dallaii</name>
    <dbReference type="NCBI Taxonomy" id="48710"/>
    <lineage>
        <taxon>Eukaryota</taxon>
        <taxon>Metazoa</taxon>
        <taxon>Ecdysozoa</taxon>
        <taxon>Arthropoda</taxon>
        <taxon>Hexapoda</taxon>
        <taxon>Collembola</taxon>
        <taxon>Entomobryomorpha</taxon>
        <taxon>Entomobryoidea</taxon>
        <taxon>Orchesellidae</taxon>
        <taxon>Orchesellinae</taxon>
        <taxon>Orchesella</taxon>
    </lineage>
</organism>
<evidence type="ECO:0000256" key="1">
    <source>
        <dbReference type="SAM" id="MobiDB-lite"/>
    </source>
</evidence>
<protein>
    <submittedName>
        <fullName evidence="2">Uncharacterized protein</fullName>
    </submittedName>
</protein>
<feature type="region of interest" description="Disordered" evidence="1">
    <location>
        <begin position="28"/>
        <end position="50"/>
    </location>
</feature>
<proteinExistence type="predicted"/>
<gene>
    <name evidence="2" type="ORF">ODALV1_LOCUS8082</name>
</gene>
<name>A0ABP1QAZ2_9HEXA</name>
<evidence type="ECO:0000313" key="2">
    <source>
        <dbReference type="EMBL" id="CAL8091984.1"/>
    </source>
</evidence>
<accession>A0ABP1QAZ2</accession>
<comment type="caution">
    <text evidence="2">The sequence shown here is derived from an EMBL/GenBank/DDBJ whole genome shotgun (WGS) entry which is preliminary data.</text>
</comment>
<evidence type="ECO:0000313" key="3">
    <source>
        <dbReference type="Proteomes" id="UP001642540"/>
    </source>
</evidence>
<reference evidence="2 3" key="1">
    <citation type="submission" date="2024-08" db="EMBL/GenBank/DDBJ databases">
        <authorList>
            <person name="Cucini C."/>
            <person name="Frati F."/>
        </authorList>
    </citation>
    <scope>NUCLEOTIDE SEQUENCE [LARGE SCALE GENOMIC DNA]</scope>
</reference>
<dbReference type="EMBL" id="CAXLJM020000025">
    <property type="protein sequence ID" value="CAL8091984.1"/>
    <property type="molecule type" value="Genomic_DNA"/>
</dbReference>
<keyword evidence="3" id="KW-1185">Reference proteome</keyword>
<sequence>MTEYELNELEMKKYLYYVAYKAKLTKEGTEERERMNRMKREQVKGSVTEEKKKAMTEWQRQWRHSLQGDKRERYIESVMKAVKTNWDRIRSNLKNYEKVKEKLNERQRGR</sequence>